<feature type="region of interest" description="Disordered" evidence="2">
    <location>
        <begin position="92"/>
        <end position="112"/>
    </location>
</feature>
<dbReference type="Proteomes" id="UP000398389">
    <property type="component" value="Unassembled WGS sequence"/>
</dbReference>
<evidence type="ECO:0000313" key="4">
    <source>
        <dbReference type="EMBL" id="VVT57044.1"/>
    </source>
</evidence>
<accession>A0A5E8C018</accession>
<evidence type="ECO:0000256" key="2">
    <source>
        <dbReference type="SAM" id="MobiDB-lite"/>
    </source>
</evidence>
<sequence length="385" mass="44650">MSQNTQTFQITSHAQQLYQVLLEYRTQKPEETKEQPSSAASKMREKAYRLKKKISEKHSKFHATKEDSIGCSEVKPISMYERWATDDAYYNGGKNSENARSPRKEVPEGSGIDRWTTDQEYYSSVNLRELDRMLISWDHQGFGKNAFDAARFSRVFKVQVYDNIVQSWPGILEHEDALLLKLKQQKPKETPEEYEAKLTNRPDYDAPARTNFQNTVEYLSPIVPRLRLSLSEYALEQHLSLNLSRAGYKHLSKDRYGIYWDHSHHEPIRGFVDPGYVISSRAKSVFAGTSSVPVPIVQSLNTESPLNRTIAPRPKSPSLGEDCPLCKKSFHKHSRVVILPCTHILHYECAKDWFIICADWCPVCEYFYRHLRFPTHPCVIESWTR</sequence>
<evidence type="ECO:0000256" key="1">
    <source>
        <dbReference type="PROSITE-ProRule" id="PRU00175"/>
    </source>
</evidence>
<protein>
    <recommendedName>
        <fullName evidence="3">RING-type domain-containing protein</fullName>
    </recommendedName>
</protein>
<keyword evidence="1" id="KW-0863">Zinc-finger</keyword>
<dbReference type="RefSeq" id="XP_031856111.1">
    <property type="nucleotide sequence ID" value="XM_032000220.1"/>
</dbReference>
<keyword evidence="1" id="KW-0862">Zinc</keyword>
<proteinExistence type="predicted"/>
<evidence type="ECO:0000259" key="3">
    <source>
        <dbReference type="PROSITE" id="PS50089"/>
    </source>
</evidence>
<dbReference type="GO" id="GO:0008270">
    <property type="term" value="F:zinc ion binding"/>
    <property type="evidence" value="ECO:0007669"/>
    <property type="project" value="UniProtKB-KW"/>
</dbReference>
<feature type="domain" description="RING-type" evidence="3">
    <location>
        <begin position="323"/>
        <end position="365"/>
    </location>
</feature>
<dbReference type="InterPro" id="IPR013083">
    <property type="entry name" value="Znf_RING/FYVE/PHD"/>
</dbReference>
<dbReference type="Gene3D" id="3.30.40.10">
    <property type="entry name" value="Zinc/RING finger domain, C3HC4 (zinc finger)"/>
    <property type="match status" value="1"/>
</dbReference>
<dbReference type="PROSITE" id="PS50089">
    <property type="entry name" value="ZF_RING_2"/>
    <property type="match status" value="1"/>
</dbReference>
<reference evidence="4 5" key="1">
    <citation type="submission" date="2019-09" db="EMBL/GenBank/DDBJ databases">
        <authorList>
            <person name="Brejova B."/>
        </authorList>
    </citation>
    <scope>NUCLEOTIDE SEQUENCE [LARGE SCALE GENOMIC DNA]</scope>
</reference>
<keyword evidence="1" id="KW-0479">Metal-binding</keyword>
<keyword evidence="5" id="KW-1185">Reference proteome</keyword>
<dbReference type="SUPFAM" id="SSF57850">
    <property type="entry name" value="RING/U-box"/>
    <property type="match status" value="1"/>
</dbReference>
<dbReference type="AlphaFoldDB" id="A0A5E8C018"/>
<dbReference type="OrthoDB" id="8062037at2759"/>
<dbReference type="Pfam" id="PF13639">
    <property type="entry name" value="zf-RING_2"/>
    <property type="match status" value="1"/>
</dbReference>
<feature type="region of interest" description="Disordered" evidence="2">
    <location>
        <begin position="27"/>
        <end position="46"/>
    </location>
</feature>
<organism evidence="4 5">
    <name type="scientific">Magnusiomyces paraingens</name>
    <dbReference type="NCBI Taxonomy" id="2606893"/>
    <lineage>
        <taxon>Eukaryota</taxon>
        <taxon>Fungi</taxon>
        <taxon>Dikarya</taxon>
        <taxon>Ascomycota</taxon>
        <taxon>Saccharomycotina</taxon>
        <taxon>Dipodascomycetes</taxon>
        <taxon>Dipodascales</taxon>
        <taxon>Dipodascaceae</taxon>
        <taxon>Magnusiomyces</taxon>
    </lineage>
</organism>
<dbReference type="SMART" id="SM00184">
    <property type="entry name" value="RING"/>
    <property type="match status" value="1"/>
</dbReference>
<dbReference type="InterPro" id="IPR001841">
    <property type="entry name" value="Znf_RING"/>
</dbReference>
<dbReference type="GeneID" id="43584320"/>
<gene>
    <name evidence="4" type="ORF">SAPINGB_P005506</name>
</gene>
<name>A0A5E8C018_9ASCO</name>
<dbReference type="EMBL" id="CABVLU010000004">
    <property type="protein sequence ID" value="VVT57044.1"/>
    <property type="molecule type" value="Genomic_DNA"/>
</dbReference>
<evidence type="ECO:0000313" key="5">
    <source>
        <dbReference type="Proteomes" id="UP000398389"/>
    </source>
</evidence>